<sequence length="90" mass="10642">MSKIKNMKFPDHQSDYGTFQLNAMADLFFKYKIESNGEPRLLPEFLLDDSVYFNNKGLYLNPNSVLFNAAEKDLNNYFEKNKIYFLNELL</sequence>
<protein>
    <submittedName>
        <fullName evidence="1">Uncharacterized protein</fullName>
    </submittedName>
</protein>
<dbReference type="EMBL" id="FOSJ01000003">
    <property type="protein sequence ID" value="SFJ95153.1"/>
    <property type="molecule type" value="Genomic_DNA"/>
</dbReference>
<reference evidence="2" key="1">
    <citation type="submission" date="2016-10" db="EMBL/GenBank/DDBJ databases">
        <authorList>
            <person name="Varghese N."/>
            <person name="Submissions S."/>
        </authorList>
    </citation>
    <scope>NUCLEOTIDE SEQUENCE [LARGE SCALE GENOMIC DNA]</scope>
    <source>
        <strain evidence="2">DSM 16108</strain>
    </source>
</reference>
<keyword evidence="2" id="KW-1185">Reference proteome</keyword>
<accession>A0A1I3VJJ3</accession>
<proteinExistence type="predicted"/>
<dbReference type="RefSeq" id="WP_091895708.1">
    <property type="nucleotide sequence ID" value="NZ_FOSJ01000003.1"/>
</dbReference>
<organism evidence="1 2">
    <name type="scientific">Marinilactibacillus piezotolerans</name>
    <dbReference type="NCBI Taxonomy" id="258723"/>
    <lineage>
        <taxon>Bacteria</taxon>
        <taxon>Bacillati</taxon>
        <taxon>Bacillota</taxon>
        <taxon>Bacilli</taxon>
        <taxon>Lactobacillales</taxon>
        <taxon>Carnobacteriaceae</taxon>
        <taxon>Marinilactibacillus</taxon>
    </lineage>
</organism>
<name>A0A1I3VJJ3_9LACT</name>
<dbReference type="AlphaFoldDB" id="A0A1I3VJJ3"/>
<evidence type="ECO:0000313" key="1">
    <source>
        <dbReference type="EMBL" id="SFJ95153.1"/>
    </source>
</evidence>
<dbReference type="OrthoDB" id="9863722at2"/>
<evidence type="ECO:0000313" key="2">
    <source>
        <dbReference type="Proteomes" id="UP000199589"/>
    </source>
</evidence>
<gene>
    <name evidence="1" type="ORF">SAMN04488569_100362</name>
</gene>
<dbReference type="Proteomes" id="UP000199589">
    <property type="component" value="Unassembled WGS sequence"/>
</dbReference>